<reference evidence="5 6" key="1">
    <citation type="journal article" date="2011" name="Proc. Natl. Acad. Sci. U.S.A.">
        <title>Evolutionary erosion of yeast sex chromosomes by mating-type switching accidents.</title>
        <authorList>
            <person name="Gordon J.L."/>
            <person name="Armisen D."/>
            <person name="Proux-Wera E."/>
            <person name="Oheigeartaigh S.S."/>
            <person name="Byrne K.P."/>
            <person name="Wolfe K.H."/>
        </authorList>
    </citation>
    <scope>NUCLEOTIDE SEQUENCE [LARGE SCALE GENOMIC DNA]</scope>
    <source>
        <strain evidence="6">ATCC 22294 / BCRC 22015 / CBS 2517 / CECT 1963 / NBRC 1671 / NRRL Y-8276</strain>
    </source>
</reference>
<dbReference type="GO" id="GO:0032042">
    <property type="term" value="P:mitochondrial DNA metabolic process"/>
    <property type="evidence" value="ECO:0007669"/>
    <property type="project" value="EnsemblFungi"/>
</dbReference>
<dbReference type="InterPro" id="IPR006935">
    <property type="entry name" value="Helicase/UvrB_N"/>
</dbReference>
<dbReference type="OrthoDB" id="16911at2759"/>
<dbReference type="GO" id="GO:0000403">
    <property type="term" value="F:Y-form DNA binding"/>
    <property type="evidence" value="ECO:0007669"/>
    <property type="project" value="EnsemblFungi"/>
</dbReference>
<dbReference type="CDD" id="cd18799">
    <property type="entry name" value="SF2_C_EcoAI-like"/>
    <property type="match status" value="1"/>
</dbReference>
<feature type="domain" description="Helicase ATP-binding" evidence="3">
    <location>
        <begin position="37"/>
        <end position="199"/>
    </location>
</feature>
<dbReference type="InParanoid" id="H2AUN4"/>
<feature type="domain" description="Helicase C-terminal" evidence="4">
    <location>
        <begin position="255"/>
        <end position="432"/>
    </location>
</feature>
<dbReference type="KEGG" id="kaf:KAFR_0D04360"/>
<keyword evidence="1" id="KW-0347">Helicase</keyword>
<dbReference type="PANTHER" id="PTHR47396">
    <property type="entry name" value="TYPE I RESTRICTION ENZYME ECOKI R PROTEIN"/>
    <property type="match status" value="1"/>
</dbReference>
<dbReference type="PROSITE" id="PS51194">
    <property type="entry name" value="HELICASE_CTER"/>
    <property type="match status" value="1"/>
</dbReference>
<dbReference type="FunCoup" id="H2AUN4">
    <property type="interactions" value="35"/>
</dbReference>
<dbReference type="PROSITE" id="PS51192">
    <property type="entry name" value="HELICASE_ATP_BIND_1"/>
    <property type="match status" value="1"/>
</dbReference>
<keyword evidence="1" id="KW-0067">ATP-binding</keyword>
<dbReference type="InterPro" id="IPR050742">
    <property type="entry name" value="Helicase_Restrict-Modif_Enz"/>
</dbReference>
<evidence type="ECO:0000313" key="6">
    <source>
        <dbReference type="Proteomes" id="UP000005220"/>
    </source>
</evidence>
<evidence type="ECO:0000256" key="1">
    <source>
        <dbReference type="ARBA" id="ARBA00022806"/>
    </source>
</evidence>
<dbReference type="GO" id="GO:0016787">
    <property type="term" value="F:hydrolase activity"/>
    <property type="evidence" value="ECO:0007669"/>
    <property type="project" value="InterPro"/>
</dbReference>
<dbReference type="Gene3D" id="3.40.50.300">
    <property type="entry name" value="P-loop containing nucleotide triphosphate hydrolases"/>
    <property type="match status" value="2"/>
</dbReference>
<dbReference type="AlphaFoldDB" id="H2AUN4"/>
<dbReference type="HOGENOM" id="CLU_014765_0_0_1"/>
<feature type="coiled-coil region" evidence="2">
    <location>
        <begin position="403"/>
        <end position="441"/>
    </location>
</feature>
<dbReference type="RefSeq" id="XP_003957219.1">
    <property type="nucleotide sequence ID" value="XM_003957170.1"/>
</dbReference>
<dbReference type="GO" id="GO:1905082">
    <property type="term" value="P:regulation of mitochondrial translational elongation"/>
    <property type="evidence" value="ECO:0007669"/>
    <property type="project" value="EnsemblFungi"/>
</dbReference>
<dbReference type="PANTHER" id="PTHR47396:SF1">
    <property type="entry name" value="ATP-DEPENDENT HELICASE IRC3-RELATED"/>
    <property type="match status" value="1"/>
</dbReference>
<dbReference type="GO" id="GO:0036121">
    <property type="term" value="F:double-stranded DNA helicase activity"/>
    <property type="evidence" value="ECO:0007669"/>
    <property type="project" value="EnsemblFungi"/>
</dbReference>
<protein>
    <submittedName>
        <fullName evidence="5">Uncharacterized protein</fullName>
    </submittedName>
</protein>
<dbReference type="Pfam" id="PF04851">
    <property type="entry name" value="ResIII"/>
    <property type="match status" value="1"/>
</dbReference>
<sequence length="666" mass="75145">MRRCLFRQFSVVASCVRQQSTLALRDYQQDAINSCIQSIKNGTTRIGVSLATGGGKTVIFSNLIQQLKEASNKPDYKALVLVHRRELALQASGTIQKFFPQARVQLEMGKFHCSIEESDIVIASIQSLVRRLDKYKNNNIDLIIVDEAHHAVANSYIKILSHFGANTAGSKIPVIGFSATFERADNKALSTVIDEIVYHRGILKMIDEKWLCEGKFTTVNVDVDLSKVETLSSNVDFKLDSLSKVMNTEEVNKIVLKSYLHKREKDNLRSTLLFAVDIAHVKSLHDVFIKNGVKAEYVTSDTKEHHRDAIIQEFREGKIEVLMNCGIFTEGTDMPNIDCLLLCRPTKSRSLMVQMIGRGLRLHHSKAYCHIIDFVGASNVGIISIPTLTGITNFEGDLDDATLDDLNEIKKEMERKSQLLYEKKKLEIEKTQKAYEDFKKSLQAMNSLELTLTTFGSFAEFCKISKPDGGTSDYSKSSTTAKEVKFILKSEYPWVKYSTNAWAFPLHNESHLRLSKEKDENKSTFYTLKLCRLVPKHLRYEIPGKFIPRELIKDGDLLNISGKVNEVIKTLSAASEGKIKNFTKFTRWRQEPATVGQRKAICGAMKSVYSSNQGSFKRLTTSDINLYVEKLSKGDAANIIFSMSLAPVYPLKALLRILDYKVQLKG</sequence>
<evidence type="ECO:0000259" key="4">
    <source>
        <dbReference type="PROSITE" id="PS51194"/>
    </source>
</evidence>
<dbReference type="GO" id="GO:0005524">
    <property type="term" value="F:ATP binding"/>
    <property type="evidence" value="ECO:0007669"/>
    <property type="project" value="InterPro"/>
</dbReference>
<keyword evidence="1" id="KW-0547">Nucleotide-binding</keyword>
<keyword evidence="2" id="KW-0175">Coiled coil</keyword>
<dbReference type="SMART" id="SM00490">
    <property type="entry name" value="HELICc"/>
    <property type="match status" value="1"/>
</dbReference>
<evidence type="ECO:0000313" key="5">
    <source>
        <dbReference type="EMBL" id="CCF58084.1"/>
    </source>
</evidence>
<keyword evidence="6" id="KW-1185">Reference proteome</keyword>
<dbReference type="GeneID" id="13882408"/>
<dbReference type="GO" id="GO:0070125">
    <property type="term" value="P:mitochondrial translational elongation"/>
    <property type="evidence" value="ECO:0007669"/>
    <property type="project" value="TreeGrafter"/>
</dbReference>
<dbReference type="eggNOG" id="ENOG502QT4U">
    <property type="taxonomic scope" value="Eukaryota"/>
</dbReference>
<dbReference type="GO" id="GO:0005759">
    <property type="term" value="C:mitochondrial matrix"/>
    <property type="evidence" value="ECO:0007669"/>
    <property type="project" value="EnsemblFungi"/>
</dbReference>
<keyword evidence="1" id="KW-0378">Hydrolase</keyword>
<dbReference type="InterPro" id="IPR014001">
    <property type="entry name" value="Helicase_ATP-bd"/>
</dbReference>
<dbReference type="Proteomes" id="UP000005220">
    <property type="component" value="Chromosome 4"/>
</dbReference>
<dbReference type="STRING" id="1071382.H2AUN4"/>
<dbReference type="EMBL" id="HE650824">
    <property type="protein sequence ID" value="CCF58084.1"/>
    <property type="molecule type" value="Genomic_DNA"/>
</dbReference>
<evidence type="ECO:0000256" key="2">
    <source>
        <dbReference type="SAM" id="Coils"/>
    </source>
</evidence>
<accession>H2AUN4</accession>
<organism evidence="5 6">
    <name type="scientific">Kazachstania africana (strain ATCC 22294 / BCRC 22015 / CBS 2517 / CECT 1963 / NBRC 1671 / NRRL Y-8276)</name>
    <name type="common">Yeast</name>
    <name type="synonym">Kluyveromyces africanus</name>
    <dbReference type="NCBI Taxonomy" id="1071382"/>
    <lineage>
        <taxon>Eukaryota</taxon>
        <taxon>Fungi</taxon>
        <taxon>Dikarya</taxon>
        <taxon>Ascomycota</taxon>
        <taxon>Saccharomycotina</taxon>
        <taxon>Saccharomycetes</taxon>
        <taxon>Saccharomycetales</taxon>
        <taxon>Saccharomycetaceae</taxon>
        <taxon>Kazachstania</taxon>
    </lineage>
</organism>
<dbReference type="InterPro" id="IPR027417">
    <property type="entry name" value="P-loop_NTPase"/>
</dbReference>
<gene>
    <name evidence="5" type="primary">KAFR0D04360</name>
    <name evidence="5" type="ORF">KAFR_0D04360</name>
</gene>
<dbReference type="SMART" id="SM00487">
    <property type="entry name" value="DEXDc"/>
    <property type="match status" value="1"/>
</dbReference>
<dbReference type="CDD" id="cd18032">
    <property type="entry name" value="DEXHc_RE_I_III_res"/>
    <property type="match status" value="1"/>
</dbReference>
<proteinExistence type="predicted"/>
<evidence type="ECO:0000259" key="3">
    <source>
        <dbReference type="PROSITE" id="PS51192"/>
    </source>
</evidence>
<dbReference type="SUPFAM" id="SSF52540">
    <property type="entry name" value="P-loop containing nucleoside triphosphate hydrolases"/>
    <property type="match status" value="1"/>
</dbReference>
<dbReference type="Pfam" id="PF00271">
    <property type="entry name" value="Helicase_C"/>
    <property type="match status" value="1"/>
</dbReference>
<dbReference type="InterPro" id="IPR001650">
    <property type="entry name" value="Helicase_C-like"/>
</dbReference>
<name>H2AUN4_KAZAF</name>
<dbReference type="GO" id="GO:0061749">
    <property type="term" value="F:forked DNA-dependent helicase activity"/>
    <property type="evidence" value="ECO:0007669"/>
    <property type="project" value="EnsemblFungi"/>
</dbReference>